<dbReference type="AlphaFoldDB" id="A0A7Y0AVW8"/>
<keyword evidence="2" id="KW-1185">Reference proteome</keyword>
<reference evidence="1 2" key="1">
    <citation type="submission" date="2020-04" db="EMBL/GenBank/DDBJ databases">
        <title>Rhizobium sp. S-51 isolated from soil.</title>
        <authorList>
            <person name="Dahal R.H."/>
        </authorList>
    </citation>
    <scope>NUCLEOTIDE SEQUENCE [LARGE SCALE GENOMIC DNA]</scope>
    <source>
        <strain evidence="1 2">S-51</strain>
    </source>
</reference>
<dbReference type="InterPro" id="IPR036501">
    <property type="entry name" value="Inhibitor_vert_lysozyme_sf"/>
</dbReference>
<sequence>MAGRRHRGWTVGAVLFGLGLSVLWPLASHAAEPVLSGNFLPAIVASSEPHRAALEALIKGRPGLPPWVRNMIRQPRYVALASTRVETGGVAMQLFTACEAGRCDESRISVLFSEDGKRAVARIVDRKLGEKLLGDPSAEELGALLR</sequence>
<evidence type="ECO:0000313" key="2">
    <source>
        <dbReference type="Proteomes" id="UP000541470"/>
    </source>
</evidence>
<evidence type="ECO:0008006" key="3">
    <source>
        <dbReference type="Google" id="ProtNLM"/>
    </source>
</evidence>
<organism evidence="1 2">
    <name type="scientific">Rhizobium terricola</name>
    <dbReference type="NCBI Taxonomy" id="2728849"/>
    <lineage>
        <taxon>Bacteria</taxon>
        <taxon>Pseudomonadati</taxon>
        <taxon>Pseudomonadota</taxon>
        <taxon>Alphaproteobacteria</taxon>
        <taxon>Hyphomicrobiales</taxon>
        <taxon>Rhizobiaceae</taxon>
        <taxon>Rhizobium/Agrobacterium group</taxon>
        <taxon>Rhizobium</taxon>
    </lineage>
</organism>
<dbReference type="RefSeq" id="WP_169589892.1">
    <property type="nucleotide sequence ID" value="NZ_JABBGK010000002.1"/>
</dbReference>
<dbReference type="SUPFAM" id="SSF89872">
    <property type="entry name" value="Inhibitor of vertebrate lysozyme, Ivy"/>
    <property type="match status" value="1"/>
</dbReference>
<dbReference type="Proteomes" id="UP000541470">
    <property type="component" value="Unassembled WGS sequence"/>
</dbReference>
<dbReference type="Pfam" id="PF08816">
    <property type="entry name" value="Ivy"/>
    <property type="match status" value="1"/>
</dbReference>
<dbReference type="Gene3D" id="3.40.1420.10">
    <property type="entry name" value="Inhibitor of vertebrate lysozyme"/>
    <property type="match status" value="1"/>
</dbReference>
<dbReference type="EMBL" id="JABBGK010000002">
    <property type="protein sequence ID" value="NML74470.1"/>
    <property type="molecule type" value="Genomic_DNA"/>
</dbReference>
<accession>A0A7Y0AVW8</accession>
<protein>
    <recommendedName>
        <fullName evidence="3">Inhibitor of vertebrate lysozyme (Ivy)</fullName>
    </recommendedName>
</protein>
<name>A0A7Y0AVW8_9HYPH</name>
<comment type="caution">
    <text evidence="1">The sequence shown here is derived from an EMBL/GenBank/DDBJ whole genome shotgun (WGS) entry which is preliminary data.</text>
</comment>
<gene>
    <name evidence="1" type="ORF">HHL25_10090</name>
</gene>
<evidence type="ECO:0000313" key="1">
    <source>
        <dbReference type="EMBL" id="NML74470.1"/>
    </source>
</evidence>
<proteinExistence type="predicted"/>